<dbReference type="InterPro" id="IPR001579">
    <property type="entry name" value="Glyco_hydro_18_chit_AS"/>
</dbReference>
<dbReference type="AlphaFoldDB" id="A0A1H4LTT4"/>
<reference evidence="10 11" key="1">
    <citation type="submission" date="2016-10" db="EMBL/GenBank/DDBJ databases">
        <authorList>
            <person name="de Groot N.N."/>
        </authorList>
    </citation>
    <scope>NUCLEOTIDE SEQUENCE [LARGE SCALE GENOMIC DNA]</scope>
    <source>
        <strain evidence="10 11">AB35.6</strain>
    </source>
</reference>
<dbReference type="PROSITE" id="PS01095">
    <property type="entry name" value="GH18_1"/>
    <property type="match status" value="1"/>
</dbReference>
<feature type="domain" description="GH18" evidence="9">
    <location>
        <begin position="43"/>
        <end position="430"/>
    </location>
</feature>
<keyword evidence="4" id="KW-0146">Chitin degradation</keyword>
<evidence type="ECO:0000256" key="7">
    <source>
        <dbReference type="RuleBase" id="RU004453"/>
    </source>
</evidence>
<dbReference type="GO" id="GO:0008843">
    <property type="term" value="F:endochitinase activity"/>
    <property type="evidence" value="ECO:0007669"/>
    <property type="project" value="UniProtKB-EC"/>
</dbReference>
<evidence type="ECO:0000259" key="9">
    <source>
        <dbReference type="PROSITE" id="PS51910"/>
    </source>
</evidence>
<keyword evidence="5 6" id="KW-0326">Glycosidase</keyword>
<organism evidence="10 11">
    <name type="scientific">Terriglobus roseus</name>
    <dbReference type="NCBI Taxonomy" id="392734"/>
    <lineage>
        <taxon>Bacteria</taxon>
        <taxon>Pseudomonadati</taxon>
        <taxon>Acidobacteriota</taxon>
        <taxon>Terriglobia</taxon>
        <taxon>Terriglobales</taxon>
        <taxon>Acidobacteriaceae</taxon>
        <taxon>Terriglobus</taxon>
    </lineage>
</organism>
<dbReference type="PANTHER" id="PTHR11177:SF317">
    <property type="entry name" value="CHITINASE 12-RELATED"/>
    <property type="match status" value="1"/>
</dbReference>
<proteinExistence type="inferred from homology"/>
<dbReference type="Gene3D" id="3.20.20.80">
    <property type="entry name" value="Glycosidases"/>
    <property type="match status" value="1"/>
</dbReference>
<dbReference type="Pfam" id="PF00704">
    <property type="entry name" value="Glyco_hydro_18"/>
    <property type="match status" value="1"/>
</dbReference>
<evidence type="ECO:0000256" key="4">
    <source>
        <dbReference type="ARBA" id="ARBA00023024"/>
    </source>
</evidence>
<evidence type="ECO:0000313" key="11">
    <source>
        <dbReference type="Proteomes" id="UP000182409"/>
    </source>
</evidence>
<comment type="catalytic activity">
    <reaction evidence="1">
        <text>Random endo-hydrolysis of N-acetyl-beta-D-glucosaminide (1-&gt;4)-beta-linkages in chitin and chitodextrins.</text>
        <dbReference type="EC" id="3.2.1.14"/>
    </reaction>
</comment>
<evidence type="ECO:0000256" key="5">
    <source>
        <dbReference type="ARBA" id="ARBA00023295"/>
    </source>
</evidence>
<dbReference type="RefSeq" id="WP_074653349.1">
    <property type="nucleotide sequence ID" value="NZ_FNSD01000001.1"/>
</dbReference>
<dbReference type="InterPro" id="IPR017853">
    <property type="entry name" value="GH"/>
</dbReference>
<keyword evidence="8" id="KW-0732">Signal</keyword>
<dbReference type="EC" id="3.2.1.14" evidence="2"/>
<name>A0A1H4LTT4_9BACT</name>
<dbReference type="InterPro" id="IPR050314">
    <property type="entry name" value="Glycosyl_Hydrlase_18"/>
</dbReference>
<keyword evidence="4" id="KW-0119">Carbohydrate metabolism</keyword>
<evidence type="ECO:0000256" key="2">
    <source>
        <dbReference type="ARBA" id="ARBA00012729"/>
    </source>
</evidence>
<evidence type="ECO:0000256" key="3">
    <source>
        <dbReference type="ARBA" id="ARBA00022801"/>
    </source>
</evidence>
<dbReference type="InterPro" id="IPR029070">
    <property type="entry name" value="Chitinase_insertion_sf"/>
</dbReference>
<dbReference type="GO" id="GO:0006032">
    <property type="term" value="P:chitin catabolic process"/>
    <property type="evidence" value="ECO:0007669"/>
    <property type="project" value="UniProtKB-KW"/>
</dbReference>
<accession>A0A1H4LTT4</accession>
<sequence length="430" mass="47168">MNRPRQILSSVLALCVSVSAFAQGRTADPAPTKLHATRSPSAEEIVGYFPQWGIYNRRYVPLDLIKSGAIKSLTQLDYAQVNIKDNACIVADPLADTNAPYKAEDSVDGNADAPDAPLRGNFHQLQLLRRMYPKLRVLVSIEGQKSLFEEAAKPQNRVAFVHSCVARFLEGHIAPGIEAAQLFDGIDVDWEYPTAENADNFYGLMAEFRKQMDAVRWKSASIRSGTEQRGFTLSIASGASHKAIDPINWARVAKSVDQVGVMTYDFQGPWSHDTGFVAPLRANDPKAETVASVIEAYLAAGVPSRQLLIGLPFYAYQWHNVPEGANHGFLSKGDPVRGNLNQTTAAALMLNEDAELYRDPASQAPWIYDGDNFLTFEDSISLQAKAAYARQHKLGGMMIWELSGDTNDAQLLRALTTRPAIASHESSGSQ</sequence>
<evidence type="ECO:0000256" key="1">
    <source>
        <dbReference type="ARBA" id="ARBA00000822"/>
    </source>
</evidence>
<feature type="chain" id="PRO_5010260079" description="chitinase" evidence="8">
    <location>
        <begin position="23"/>
        <end position="430"/>
    </location>
</feature>
<dbReference type="SUPFAM" id="SSF51445">
    <property type="entry name" value="(Trans)glycosidases"/>
    <property type="match status" value="1"/>
</dbReference>
<dbReference type="GO" id="GO:0008061">
    <property type="term" value="F:chitin binding"/>
    <property type="evidence" value="ECO:0007669"/>
    <property type="project" value="InterPro"/>
</dbReference>
<dbReference type="PROSITE" id="PS51910">
    <property type="entry name" value="GH18_2"/>
    <property type="match status" value="1"/>
</dbReference>
<dbReference type="InterPro" id="IPR001223">
    <property type="entry name" value="Glyco_hydro18_cat"/>
</dbReference>
<gene>
    <name evidence="10" type="ORF">SAMN05443244_1717</name>
</gene>
<feature type="signal peptide" evidence="8">
    <location>
        <begin position="1"/>
        <end position="22"/>
    </location>
</feature>
<dbReference type="EMBL" id="FNSD01000001">
    <property type="protein sequence ID" value="SEB74230.1"/>
    <property type="molecule type" value="Genomic_DNA"/>
</dbReference>
<comment type="similarity">
    <text evidence="7">Belongs to the glycosyl hydrolase 18 family.</text>
</comment>
<protein>
    <recommendedName>
        <fullName evidence="2">chitinase</fullName>
        <ecNumber evidence="2">3.2.1.14</ecNumber>
    </recommendedName>
</protein>
<evidence type="ECO:0000256" key="6">
    <source>
        <dbReference type="RuleBase" id="RU000489"/>
    </source>
</evidence>
<keyword evidence="3 6" id="KW-0378">Hydrolase</keyword>
<dbReference type="PANTHER" id="PTHR11177">
    <property type="entry name" value="CHITINASE"/>
    <property type="match status" value="1"/>
</dbReference>
<dbReference type="Gene3D" id="3.10.50.10">
    <property type="match status" value="1"/>
</dbReference>
<dbReference type="Proteomes" id="UP000182409">
    <property type="component" value="Unassembled WGS sequence"/>
</dbReference>
<dbReference type="SMART" id="SM00636">
    <property type="entry name" value="Glyco_18"/>
    <property type="match status" value="1"/>
</dbReference>
<dbReference type="InterPro" id="IPR011583">
    <property type="entry name" value="Chitinase_II/V-like_cat"/>
</dbReference>
<dbReference type="GO" id="GO:0005975">
    <property type="term" value="P:carbohydrate metabolic process"/>
    <property type="evidence" value="ECO:0007669"/>
    <property type="project" value="InterPro"/>
</dbReference>
<evidence type="ECO:0000313" key="10">
    <source>
        <dbReference type="EMBL" id="SEB74230.1"/>
    </source>
</evidence>
<keyword evidence="4" id="KW-0624">Polysaccharide degradation</keyword>
<dbReference type="OrthoDB" id="9812811at2"/>
<evidence type="ECO:0000256" key="8">
    <source>
        <dbReference type="SAM" id="SignalP"/>
    </source>
</evidence>